<proteinExistence type="predicted"/>
<keyword evidence="2" id="KW-1185">Reference proteome</keyword>
<accession>A0A4P6JNP1</accession>
<evidence type="ECO:0008006" key="3">
    <source>
        <dbReference type="Google" id="ProtNLM"/>
    </source>
</evidence>
<reference evidence="1 2" key="1">
    <citation type="submission" date="2019-01" db="EMBL/GenBank/DDBJ databases">
        <title>Ktedonosporobacter rubrisoli SCAWS-G2.</title>
        <authorList>
            <person name="Huang Y."/>
            <person name="Yan B."/>
        </authorList>
    </citation>
    <scope>NUCLEOTIDE SEQUENCE [LARGE SCALE GENOMIC DNA]</scope>
    <source>
        <strain evidence="1 2">SCAWS-G2</strain>
    </source>
</reference>
<gene>
    <name evidence="1" type="ORF">EPA93_10185</name>
</gene>
<dbReference type="AlphaFoldDB" id="A0A4P6JNP1"/>
<dbReference type="EMBL" id="CP035758">
    <property type="protein sequence ID" value="QBD76356.1"/>
    <property type="molecule type" value="Genomic_DNA"/>
</dbReference>
<sequence>MLFVCDVDGTIAGTLDWTQEEVRETLARMCKEQLGLSFSLEGVCSGKALMQLPEVLSYRQAHEDRWRALIHQYRSSIEGMRDARPMPKAVSGMQQLAQVGAVRYYTIRKSDTDAQLNQSIQETTRAWLAENKFPYPDDVVFCQSFIHKLASVAREEEEQIAFIDDCWQELLEAYTLIAAGEYPKIAHIAEDLKRRLVIVAFGASEIAARHGDLRVVPLPSWENAGNLLHSFEVYPV</sequence>
<dbReference type="InterPro" id="IPR036412">
    <property type="entry name" value="HAD-like_sf"/>
</dbReference>
<evidence type="ECO:0000313" key="1">
    <source>
        <dbReference type="EMBL" id="QBD76356.1"/>
    </source>
</evidence>
<dbReference type="Proteomes" id="UP000290365">
    <property type="component" value="Chromosome"/>
</dbReference>
<dbReference type="SUPFAM" id="SSF56784">
    <property type="entry name" value="HAD-like"/>
    <property type="match status" value="1"/>
</dbReference>
<name>A0A4P6JNP1_KTERU</name>
<protein>
    <recommendedName>
        <fullName evidence="3">HAD family hydrolase</fullName>
    </recommendedName>
</protein>
<dbReference type="RefSeq" id="WP_129887063.1">
    <property type="nucleotide sequence ID" value="NZ_CP035758.1"/>
</dbReference>
<organism evidence="1 2">
    <name type="scientific">Ktedonosporobacter rubrisoli</name>
    <dbReference type="NCBI Taxonomy" id="2509675"/>
    <lineage>
        <taxon>Bacteria</taxon>
        <taxon>Bacillati</taxon>
        <taxon>Chloroflexota</taxon>
        <taxon>Ktedonobacteria</taxon>
        <taxon>Ktedonobacterales</taxon>
        <taxon>Ktedonosporobacteraceae</taxon>
        <taxon>Ktedonosporobacter</taxon>
    </lineage>
</organism>
<dbReference type="OrthoDB" id="156618at2"/>
<dbReference type="InterPro" id="IPR023214">
    <property type="entry name" value="HAD_sf"/>
</dbReference>
<dbReference type="Gene3D" id="3.40.50.1000">
    <property type="entry name" value="HAD superfamily/HAD-like"/>
    <property type="match status" value="1"/>
</dbReference>
<dbReference type="KEGG" id="kbs:EPA93_10185"/>
<evidence type="ECO:0000313" key="2">
    <source>
        <dbReference type="Proteomes" id="UP000290365"/>
    </source>
</evidence>